<organism evidence="1 2">
    <name type="scientific">Solirubrobacter ginsenosidimutans</name>
    <dbReference type="NCBI Taxonomy" id="490573"/>
    <lineage>
        <taxon>Bacteria</taxon>
        <taxon>Bacillati</taxon>
        <taxon>Actinomycetota</taxon>
        <taxon>Thermoleophilia</taxon>
        <taxon>Solirubrobacterales</taxon>
        <taxon>Solirubrobacteraceae</taxon>
        <taxon>Solirubrobacter</taxon>
    </lineage>
</organism>
<keyword evidence="2" id="KW-1185">Reference proteome</keyword>
<evidence type="ECO:0000313" key="2">
    <source>
        <dbReference type="Proteomes" id="UP001149140"/>
    </source>
</evidence>
<sequence>MAIGQELLNVPFGEMVSSLGQAISQAQLQLDTTSMRIAQIMAGEGYDVPDADGDGTHEEHLLVKFGEDELSMLELGFTPSFYHFVDTIIEVKISITMSTEISSSLSTFSGSFNSYFALFAAGASCSSVSASYANKYNYSAEGSSLIRTKIAPVPPPSILEQRIKALIAART</sequence>
<protein>
    <submittedName>
        <fullName evidence="1">Uncharacterized protein</fullName>
    </submittedName>
</protein>
<dbReference type="AlphaFoldDB" id="A0A9X3N2X6"/>
<gene>
    <name evidence="1" type="ORF">OM076_36000</name>
</gene>
<evidence type="ECO:0000313" key="1">
    <source>
        <dbReference type="EMBL" id="MDA0165727.1"/>
    </source>
</evidence>
<proteinExistence type="predicted"/>
<dbReference type="Proteomes" id="UP001149140">
    <property type="component" value="Unassembled WGS sequence"/>
</dbReference>
<accession>A0A9X3N2X6</accession>
<comment type="caution">
    <text evidence="1">The sequence shown here is derived from an EMBL/GenBank/DDBJ whole genome shotgun (WGS) entry which is preliminary data.</text>
</comment>
<dbReference type="EMBL" id="JAPDOD010000051">
    <property type="protein sequence ID" value="MDA0165727.1"/>
    <property type="molecule type" value="Genomic_DNA"/>
</dbReference>
<dbReference type="RefSeq" id="WP_270044989.1">
    <property type="nucleotide sequence ID" value="NZ_JAPDOD010000051.1"/>
</dbReference>
<name>A0A9X3N2X6_9ACTN</name>
<reference evidence="1" key="1">
    <citation type="submission" date="2022-10" db="EMBL/GenBank/DDBJ databases">
        <title>The WGS of Solirubrobacter ginsenosidimutans DSM 21036.</title>
        <authorList>
            <person name="Jiang Z."/>
        </authorList>
    </citation>
    <scope>NUCLEOTIDE SEQUENCE</scope>
    <source>
        <strain evidence="1">DSM 21036</strain>
    </source>
</reference>